<evidence type="ECO:0000313" key="2">
    <source>
        <dbReference type="Proteomes" id="UP000070401"/>
    </source>
</evidence>
<dbReference type="AlphaFoldDB" id="A0A133N9F2"/>
<organism evidence="1 2">
    <name type="scientific">Fusobacterium nucleatum</name>
    <dbReference type="NCBI Taxonomy" id="851"/>
    <lineage>
        <taxon>Bacteria</taxon>
        <taxon>Fusobacteriati</taxon>
        <taxon>Fusobacteriota</taxon>
        <taxon>Fusobacteriia</taxon>
        <taxon>Fusobacteriales</taxon>
        <taxon>Fusobacteriaceae</taxon>
        <taxon>Fusobacterium</taxon>
    </lineage>
</organism>
<accession>A0A133N9F2</accession>
<gene>
    <name evidence="1" type="ORF">HMPREF3221_02453</name>
</gene>
<reference evidence="2" key="1">
    <citation type="submission" date="2016-01" db="EMBL/GenBank/DDBJ databases">
        <authorList>
            <person name="Mitreva M."/>
            <person name="Pepin K.H."/>
            <person name="Mihindukulasuriya K.A."/>
            <person name="Fulton R."/>
            <person name="Fronick C."/>
            <person name="O'Laughlin M."/>
            <person name="Miner T."/>
            <person name="Herter B."/>
            <person name="Rosa B.A."/>
            <person name="Cordes M."/>
            <person name="Tomlinson C."/>
            <person name="Wollam A."/>
            <person name="Palsikar V.B."/>
            <person name="Mardis E.R."/>
            <person name="Wilson R.K."/>
        </authorList>
    </citation>
    <scope>NUCLEOTIDE SEQUENCE [LARGE SCALE GENOMIC DNA]</scope>
    <source>
        <strain evidence="2">MJR7757B</strain>
    </source>
</reference>
<name>A0A133N9F2_FUSNU</name>
<comment type="caution">
    <text evidence="1">The sequence shown here is derived from an EMBL/GenBank/DDBJ whole genome shotgun (WGS) entry which is preliminary data.</text>
</comment>
<sequence length="123" mass="14686">MNMLEIKELVQMLKTKFIDKILEVMQEEADRIWIDNKEVTVYFRDSRDVEGNAEILKHIYTLKLNEAVGDYRIKLDYEFKHIEIHKGTKFICLRSFISCDGKIWTTILEDLEKDKVKNNENKS</sequence>
<dbReference type="Proteomes" id="UP000070401">
    <property type="component" value="Unassembled WGS sequence"/>
</dbReference>
<protein>
    <submittedName>
        <fullName evidence="1">Uncharacterized protein</fullName>
    </submittedName>
</protein>
<evidence type="ECO:0000313" key="1">
    <source>
        <dbReference type="EMBL" id="KXA12932.1"/>
    </source>
</evidence>
<proteinExistence type="predicted"/>
<dbReference type="PATRIC" id="fig|851.8.peg.2487"/>
<keyword evidence="2" id="KW-1185">Reference proteome</keyword>
<dbReference type="EMBL" id="LRPY01000294">
    <property type="protein sequence ID" value="KXA12932.1"/>
    <property type="molecule type" value="Genomic_DNA"/>
</dbReference>